<dbReference type="InterPro" id="IPR007138">
    <property type="entry name" value="ABM_dom"/>
</dbReference>
<reference evidence="2" key="1">
    <citation type="submission" date="2023-07" db="EMBL/GenBank/DDBJ databases">
        <title>Sequencing the genomes of 1000 actinobacteria strains.</title>
        <authorList>
            <person name="Klenk H.-P."/>
        </authorList>
    </citation>
    <scope>NUCLEOTIDE SEQUENCE</scope>
    <source>
        <strain evidence="2">DSM 45977</strain>
    </source>
</reference>
<dbReference type="PROSITE" id="PS51725">
    <property type="entry name" value="ABM"/>
    <property type="match status" value="1"/>
</dbReference>
<comment type="caution">
    <text evidence="2">The sequence shown here is derived from an EMBL/GenBank/DDBJ whole genome shotgun (WGS) entry which is preliminary data.</text>
</comment>
<dbReference type="InterPro" id="IPR011008">
    <property type="entry name" value="Dimeric_a/b-barrel"/>
</dbReference>
<dbReference type="RefSeq" id="WP_310272375.1">
    <property type="nucleotide sequence ID" value="NZ_JAVDXW010000001.1"/>
</dbReference>
<dbReference type="Pfam" id="PF03992">
    <property type="entry name" value="ABM"/>
    <property type="match status" value="1"/>
</dbReference>
<dbReference type="EMBL" id="JAVDXW010000001">
    <property type="protein sequence ID" value="MDR7301600.1"/>
    <property type="molecule type" value="Genomic_DNA"/>
</dbReference>
<organism evidence="2 3">
    <name type="scientific">Haloactinomyces albus</name>
    <dbReference type="NCBI Taxonomy" id="1352928"/>
    <lineage>
        <taxon>Bacteria</taxon>
        <taxon>Bacillati</taxon>
        <taxon>Actinomycetota</taxon>
        <taxon>Actinomycetes</taxon>
        <taxon>Actinopolysporales</taxon>
        <taxon>Actinopolysporaceae</taxon>
        <taxon>Haloactinomyces</taxon>
    </lineage>
</organism>
<name>A0AAE4CKX5_9ACTN</name>
<evidence type="ECO:0000313" key="2">
    <source>
        <dbReference type="EMBL" id="MDR7301600.1"/>
    </source>
</evidence>
<dbReference type="AlphaFoldDB" id="A0AAE4CKX5"/>
<accession>A0AAE4CKX5</accession>
<dbReference type="SUPFAM" id="SSF54909">
    <property type="entry name" value="Dimeric alpha+beta barrel"/>
    <property type="match status" value="1"/>
</dbReference>
<protein>
    <submittedName>
        <fullName evidence="2">Quinol monooxygenase YgiN</fullName>
    </submittedName>
</protein>
<dbReference type="GO" id="GO:0004497">
    <property type="term" value="F:monooxygenase activity"/>
    <property type="evidence" value="ECO:0007669"/>
    <property type="project" value="UniProtKB-KW"/>
</dbReference>
<dbReference type="Gene3D" id="3.30.70.100">
    <property type="match status" value="1"/>
</dbReference>
<proteinExistence type="predicted"/>
<dbReference type="Proteomes" id="UP001180845">
    <property type="component" value="Unassembled WGS sequence"/>
</dbReference>
<evidence type="ECO:0000313" key="3">
    <source>
        <dbReference type="Proteomes" id="UP001180845"/>
    </source>
</evidence>
<keyword evidence="2" id="KW-0503">Monooxygenase</keyword>
<keyword evidence="3" id="KW-1185">Reference proteome</keyword>
<evidence type="ECO:0000259" key="1">
    <source>
        <dbReference type="PROSITE" id="PS51725"/>
    </source>
</evidence>
<keyword evidence="2" id="KW-0560">Oxidoreductase</keyword>
<sequence length="120" mass="13170">MDPPQDEAATTAETQPSVRTALIVAGRPFVPAGDVETFVAESQATYPIAAANPGNVLISFCVEDATLEAVTVLEQWASQETLDRHLATPDVMALCAKWTPYMRNEVRQARRARNERDLRA</sequence>
<gene>
    <name evidence="2" type="ORF">JOF55_001781</name>
</gene>
<feature type="domain" description="ABM" evidence="1">
    <location>
        <begin position="22"/>
        <end position="112"/>
    </location>
</feature>